<dbReference type="InterPro" id="IPR018669">
    <property type="entry name" value="Toxin_HigB"/>
</dbReference>
<sequence>MELISYVYVIITSILELLRKNKLVKLKTKNRGNTKLIKAIDQLISDIEKANWTKQTEIKEVRHDADCVHSDGFFFFDIYIHRTMILIVFEANEATVIWTGSHDEYVATFKDNKATIEKWLRFQKLI</sequence>
<protein>
    <recommendedName>
        <fullName evidence="3">HigB toxin protein</fullName>
    </recommendedName>
</protein>
<gene>
    <name evidence="1" type="ORF">JCM15548_13371</name>
</gene>
<dbReference type="EMBL" id="BAZW01000036">
    <property type="protein sequence ID" value="GAO31037.1"/>
    <property type="molecule type" value="Genomic_DNA"/>
</dbReference>
<dbReference type="Proteomes" id="UP000032900">
    <property type="component" value="Unassembled WGS sequence"/>
</dbReference>
<evidence type="ECO:0008006" key="3">
    <source>
        <dbReference type="Google" id="ProtNLM"/>
    </source>
</evidence>
<keyword evidence="2" id="KW-1185">Reference proteome</keyword>
<dbReference type="GO" id="GO:0110001">
    <property type="term" value="C:toxin-antitoxin complex"/>
    <property type="evidence" value="ECO:0007669"/>
    <property type="project" value="InterPro"/>
</dbReference>
<reference evidence="1 2" key="1">
    <citation type="journal article" date="2015" name="Microbes Environ.">
        <title>Distribution and evolution of nitrogen fixation genes in the phylum bacteroidetes.</title>
        <authorList>
            <person name="Inoue J."/>
            <person name="Oshima K."/>
            <person name="Suda W."/>
            <person name="Sakamoto M."/>
            <person name="Iino T."/>
            <person name="Noda S."/>
            <person name="Hongoh Y."/>
            <person name="Hattori M."/>
            <person name="Ohkuma M."/>
        </authorList>
    </citation>
    <scope>NUCLEOTIDE SEQUENCE [LARGE SCALE GENOMIC DNA]</scope>
    <source>
        <strain evidence="1">JCM 15548</strain>
    </source>
</reference>
<evidence type="ECO:0000313" key="1">
    <source>
        <dbReference type="EMBL" id="GAO31037.1"/>
    </source>
</evidence>
<name>A0A0E9LZQ2_9BACT</name>
<dbReference type="GO" id="GO:0003723">
    <property type="term" value="F:RNA binding"/>
    <property type="evidence" value="ECO:0007669"/>
    <property type="project" value="InterPro"/>
</dbReference>
<dbReference type="Pfam" id="PF09907">
    <property type="entry name" value="HigB_toxin"/>
    <property type="match status" value="1"/>
</dbReference>
<accession>A0A0E9LZQ2</accession>
<organism evidence="1 2">
    <name type="scientific">Geofilum rubicundum JCM 15548</name>
    <dbReference type="NCBI Taxonomy" id="1236989"/>
    <lineage>
        <taxon>Bacteria</taxon>
        <taxon>Pseudomonadati</taxon>
        <taxon>Bacteroidota</taxon>
        <taxon>Bacteroidia</taxon>
        <taxon>Marinilabiliales</taxon>
        <taxon>Marinilabiliaceae</taxon>
        <taxon>Geofilum</taxon>
    </lineage>
</organism>
<evidence type="ECO:0000313" key="2">
    <source>
        <dbReference type="Proteomes" id="UP000032900"/>
    </source>
</evidence>
<comment type="caution">
    <text evidence="1">The sequence shown here is derived from an EMBL/GenBank/DDBJ whole genome shotgun (WGS) entry which is preliminary data.</text>
</comment>
<proteinExistence type="predicted"/>
<dbReference type="STRING" id="1236989.JCM15548_13371"/>
<dbReference type="AlphaFoldDB" id="A0A0E9LZQ2"/>
<dbReference type="GO" id="GO:0004519">
    <property type="term" value="F:endonuclease activity"/>
    <property type="evidence" value="ECO:0007669"/>
    <property type="project" value="InterPro"/>
</dbReference>